<gene>
    <name evidence="2" type="ORF">E5163_16590</name>
</gene>
<dbReference type="InterPro" id="IPR012337">
    <property type="entry name" value="RNaseH-like_sf"/>
</dbReference>
<reference evidence="2 3" key="1">
    <citation type="journal article" date="2017" name="Int. J. Syst. Evol. Microbiol.">
        <title>Marinicauda algicola sp. nov., isolated from a marine red alga Rhodosorus marinus.</title>
        <authorList>
            <person name="Jeong S.E."/>
            <person name="Jeon S.H."/>
            <person name="Chun B.H."/>
            <person name="Kim D.W."/>
            <person name="Jeon C.O."/>
        </authorList>
    </citation>
    <scope>NUCLEOTIDE SEQUENCE [LARGE SCALE GENOMIC DNA]</scope>
    <source>
        <strain evidence="2 3">JCM 31718</strain>
    </source>
</reference>
<keyword evidence="3" id="KW-1185">Reference proteome</keyword>
<dbReference type="NCBIfam" id="NF033577">
    <property type="entry name" value="transpos_IS481"/>
    <property type="match status" value="1"/>
</dbReference>
<dbReference type="PANTHER" id="PTHR35004">
    <property type="entry name" value="TRANSPOSASE RV3428C-RELATED"/>
    <property type="match status" value="1"/>
</dbReference>
<evidence type="ECO:0000313" key="2">
    <source>
        <dbReference type="EMBL" id="TGY87025.1"/>
    </source>
</evidence>
<dbReference type="SUPFAM" id="SSF46689">
    <property type="entry name" value="Homeodomain-like"/>
    <property type="match status" value="1"/>
</dbReference>
<protein>
    <submittedName>
        <fullName evidence="2">IS481 family transposase</fullName>
    </submittedName>
</protein>
<dbReference type="InterPro" id="IPR047656">
    <property type="entry name" value="IS481-like_transpos"/>
</dbReference>
<dbReference type="Proteomes" id="UP000308054">
    <property type="component" value="Unassembled WGS sequence"/>
</dbReference>
<dbReference type="SUPFAM" id="SSF53098">
    <property type="entry name" value="Ribonuclease H-like"/>
    <property type="match status" value="1"/>
</dbReference>
<dbReference type="InterPro" id="IPR036397">
    <property type="entry name" value="RNaseH_sf"/>
</dbReference>
<dbReference type="InterPro" id="IPR001584">
    <property type="entry name" value="Integrase_cat-core"/>
</dbReference>
<dbReference type="Pfam" id="PF13683">
    <property type="entry name" value="rve_3"/>
    <property type="match status" value="1"/>
</dbReference>
<dbReference type="RefSeq" id="WP_135997627.1">
    <property type="nucleotide sequence ID" value="NZ_CP071057.1"/>
</dbReference>
<dbReference type="Pfam" id="PF13565">
    <property type="entry name" value="HTH_32"/>
    <property type="match status" value="1"/>
</dbReference>
<dbReference type="Gene3D" id="3.30.420.10">
    <property type="entry name" value="Ribonuclease H-like superfamily/Ribonuclease H"/>
    <property type="match status" value="1"/>
</dbReference>
<sequence length="297" mass="35335">MNSDQREIQRKLRVLQHADRNGDVSKTCRYFGIGRASFYRWRKAYADKGDAGLLVARSVPHNHPNKMPPEVEDKILHLRRTYHLGPIRIVWYLERYHAIKVSDAGVYRTLKRHGLNRLPRGTRLRKVHTQRYNKQVPGHHIQMDVKFLIFRGKQGQKVKRYQYTAIDDATRVRALKVYKRHTQASAIDFVDHIVEKFPFRIQQIRTDNGHEFQAKFHWHVEDKGIRHVYIKPSSPQLNGKVERSHRSDQQEFYQLLSYKDDVDLEAKLDEWERFYNFARPHGAFGGKTPYEALRERL</sequence>
<dbReference type="InterPro" id="IPR009057">
    <property type="entry name" value="Homeodomain-like_sf"/>
</dbReference>
<name>A0A4S2GVC5_9PROT</name>
<dbReference type="InterPro" id="IPR036388">
    <property type="entry name" value="WH-like_DNA-bd_sf"/>
</dbReference>
<organism evidence="2 3">
    <name type="scientific">Marinicauda algicola</name>
    <dbReference type="NCBI Taxonomy" id="2029849"/>
    <lineage>
        <taxon>Bacteria</taxon>
        <taxon>Pseudomonadati</taxon>
        <taxon>Pseudomonadota</taxon>
        <taxon>Alphaproteobacteria</taxon>
        <taxon>Maricaulales</taxon>
        <taxon>Maricaulaceae</taxon>
        <taxon>Marinicauda</taxon>
    </lineage>
</organism>
<dbReference type="GO" id="GO:0003676">
    <property type="term" value="F:nucleic acid binding"/>
    <property type="evidence" value="ECO:0007669"/>
    <property type="project" value="InterPro"/>
</dbReference>
<dbReference type="EMBL" id="SRXW01000014">
    <property type="protein sequence ID" value="TGY87025.1"/>
    <property type="molecule type" value="Genomic_DNA"/>
</dbReference>
<dbReference type="PANTHER" id="PTHR35004:SF7">
    <property type="entry name" value="INTEGRASE PROTEIN"/>
    <property type="match status" value="1"/>
</dbReference>
<dbReference type="PROSITE" id="PS50994">
    <property type="entry name" value="INTEGRASE"/>
    <property type="match status" value="1"/>
</dbReference>
<proteinExistence type="predicted"/>
<evidence type="ECO:0000313" key="3">
    <source>
        <dbReference type="Proteomes" id="UP000308054"/>
    </source>
</evidence>
<dbReference type="Gene3D" id="1.10.10.10">
    <property type="entry name" value="Winged helix-like DNA-binding domain superfamily/Winged helix DNA-binding domain"/>
    <property type="match status" value="1"/>
</dbReference>
<accession>A0A4S2GVC5</accession>
<comment type="caution">
    <text evidence="2">The sequence shown here is derived from an EMBL/GenBank/DDBJ whole genome shotgun (WGS) entry which is preliminary data.</text>
</comment>
<evidence type="ECO:0000259" key="1">
    <source>
        <dbReference type="PROSITE" id="PS50994"/>
    </source>
</evidence>
<dbReference type="AlphaFoldDB" id="A0A4S2GVC5"/>
<feature type="domain" description="Integrase catalytic" evidence="1">
    <location>
        <begin position="133"/>
        <end position="297"/>
    </location>
</feature>
<dbReference type="GO" id="GO:0015074">
    <property type="term" value="P:DNA integration"/>
    <property type="evidence" value="ECO:0007669"/>
    <property type="project" value="InterPro"/>
</dbReference>
<dbReference type="OrthoDB" id="9803878at2"/>